<dbReference type="InterPro" id="IPR011989">
    <property type="entry name" value="ARM-like"/>
</dbReference>
<dbReference type="CDD" id="cd16664">
    <property type="entry name" value="RING-Ubox_PUB"/>
    <property type="match status" value="1"/>
</dbReference>
<evidence type="ECO:0000256" key="7">
    <source>
        <dbReference type="SAM" id="MobiDB-lite"/>
    </source>
</evidence>
<evidence type="ECO:0000256" key="5">
    <source>
        <dbReference type="ARBA" id="ARBA00022737"/>
    </source>
</evidence>
<comment type="pathway">
    <text evidence="2">Protein modification; protein ubiquitination.</text>
</comment>
<dbReference type="Gene3D" id="1.25.10.10">
    <property type="entry name" value="Leucine-rich Repeat Variant"/>
    <property type="match status" value="1"/>
</dbReference>
<feature type="domain" description="U-box" evidence="8">
    <location>
        <begin position="49"/>
        <end position="123"/>
    </location>
</feature>
<dbReference type="InterPro" id="IPR016024">
    <property type="entry name" value="ARM-type_fold"/>
</dbReference>
<dbReference type="AlphaFoldDB" id="A0AAQ3MW80"/>
<evidence type="ECO:0000256" key="4">
    <source>
        <dbReference type="ARBA" id="ARBA00022679"/>
    </source>
</evidence>
<comment type="catalytic activity">
    <reaction evidence="1">
        <text>S-ubiquitinyl-[E2 ubiquitin-conjugating enzyme]-L-cysteine + [acceptor protein]-L-lysine = [E2 ubiquitin-conjugating enzyme]-L-cysteine + N(6)-ubiquitinyl-[acceptor protein]-L-lysine.</text>
        <dbReference type="EC" id="2.3.2.27"/>
    </reaction>
</comment>
<accession>A0AAQ3MW80</accession>
<dbReference type="SMART" id="SM00504">
    <property type="entry name" value="Ubox"/>
    <property type="match status" value="1"/>
</dbReference>
<dbReference type="EMBL" id="CP144692">
    <property type="protein sequence ID" value="WVY98236.1"/>
    <property type="molecule type" value="Genomic_DNA"/>
</dbReference>
<evidence type="ECO:0000313" key="9">
    <source>
        <dbReference type="EMBL" id="WVY98236.1"/>
    </source>
</evidence>
<dbReference type="InterPro" id="IPR013083">
    <property type="entry name" value="Znf_RING/FYVE/PHD"/>
</dbReference>
<dbReference type="Gene3D" id="3.30.40.10">
    <property type="entry name" value="Zinc/RING finger domain, C3HC4 (zinc finger)"/>
    <property type="match status" value="1"/>
</dbReference>
<keyword evidence="6" id="KW-0833">Ubl conjugation pathway</keyword>
<dbReference type="PROSITE" id="PS51698">
    <property type="entry name" value="U_BOX"/>
    <property type="match status" value="1"/>
</dbReference>
<dbReference type="EC" id="2.3.2.27" evidence="3"/>
<dbReference type="SUPFAM" id="SSF57850">
    <property type="entry name" value="RING/U-box"/>
    <property type="match status" value="1"/>
</dbReference>
<reference evidence="9 10" key="1">
    <citation type="journal article" date="2023" name="Life. Sci Alliance">
        <title>Evolutionary insights into 3D genome organization and epigenetic landscape of Vigna mungo.</title>
        <authorList>
            <person name="Junaid A."/>
            <person name="Singh B."/>
            <person name="Bhatia S."/>
        </authorList>
    </citation>
    <scope>NUCLEOTIDE SEQUENCE [LARGE SCALE GENOMIC DNA]</scope>
    <source>
        <strain evidence="9">Urdbean</strain>
    </source>
</reference>
<sequence length="452" mass="50134">MANTEAELKQNLKELIESIVDGDDYTVHTADNAIRALSALKDLKRPASPIPPHFRCPLSGNLMTDPVILATGQTFDRPLIQRWLNDILRIYPQSHVVLNRCLLAPNVLLQGMISEWCKDRGINLPKPVFDVHHEQLTEAHIHRLHPLLFKLSLSVSEQKEAAKELRQLAKIMSVRALFGTRQMINILLRPLSSEAPLDPELQDDLIAAILNLSILDSNKRLLAENEKLIAFLIDSLKSGAVQTRSIAAAALSSMSSLDSNKDIIGRSGAIKYLVDLLEEGDPLAMRDAGSALFRLCCARENIVRTVREGAVQIILGKLVNHILVDDLVDQLVSMLALLATHTIAVEALVNHGGVRFLLDILRKSTVERVKENAAVILHLICYHNREKREEIKEEELANRTISNVVQNGSATAKRKAKSILNCLRIDKPTSQNTPNPDPNPNPNPDPNPNPNP</sequence>
<dbReference type="Proteomes" id="UP001374535">
    <property type="component" value="Chromosome 9"/>
</dbReference>
<keyword evidence="5" id="KW-0677">Repeat</keyword>
<dbReference type="PANTHER" id="PTHR23315">
    <property type="entry name" value="U BOX DOMAIN-CONTAINING"/>
    <property type="match status" value="1"/>
</dbReference>
<evidence type="ECO:0000256" key="2">
    <source>
        <dbReference type="ARBA" id="ARBA00004906"/>
    </source>
</evidence>
<dbReference type="InterPro" id="IPR000225">
    <property type="entry name" value="Armadillo"/>
</dbReference>
<evidence type="ECO:0000256" key="6">
    <source>
        <dbReference type="ARBA" id="ARBA00022786"/>
    </source>
</evidence>
<dbReference type="Pfam" id="PF04564">
    <property type="entry name" value="U-box"/>
    <property type="match status" value="1"/>
</dbReference>
<dbReference type="SMART" id="SM00185">
    <property type="entry name" value="ARM"/>
    <property type="match status" value="3"/>
</dbReference>
<name>A0AAQ3MW80_VIGMU</name>
<dbReference type="GO" id="GO:0016567">
    <property type="term" value="P:protein ubiquitination"/>
    <property type="evidence" value="ECO:0007669"/>
    <property type="project" value="InterPro"/>
</dbReference>
<dbReference type="InterPro" id="IPR045210">
    <property type="entry name" value="RING-Ubox_PUB"/>
</dbReference>
<dbReference type="GO" id="GO:0061630">
    <property type="term" value="F:ubiquitin protein ligase activity"/>
    <property type="evidence" value="ECO:0007669"/>
    <property type="project" value="UniProtKB-EC"/>
</dbReference>
<evidence type="ECO:0000259" key="8">
    <source>
        <dbReference type="PROSITE" id="PS51698"/>
    </source>
</evidence>
<keyword evidence="4" id="KW-0808">Transferase</keyword>
<evidence type="ECO:0000256" key="3">
    <source>
        <dbReference type="ARBA" id="ARBA00012483"/>
    </source>
</evidence>
<proteinExistence type="predicted"/>
<feature type="compositionally biased region" description="Pro residues" evidence="7">
    <location>
        <begin position="435"/>
        <end position="452"/>
    </location>
</feature>
<keyword evidence="10" id="KW-1185">Reference proteome</keyword>
<protein>
    <recommendedName>
        <fullName evidence="3">RING-type E3 ubiquitin transferase</fullName>
        <ecNumber evidence="3">2.3.2.27</ecNumber>
    </recommendedName>
</protein>
<dbReference type="PANTHER" id="PTHR23315:SF335">
    <property type="entry name" value="RING-TYPE E3 UBIQUITIN TRANSFERASE"/>
    <property type="match status" value="1"/>
</dbReference>
<gene>
    <name evidence="9" type="ORF">V8G54_030387</name>
</gene>
<dbReference type="InterPro" id="IPR003613">
    <property type="entry name" value="Ubox_domain"/>
</dbReference>
<dbReference type="SUPFAM" id="SSF48371">
    <property type="entry name" value="ARM repeat"/>
    <property type="match status" value="1"/>
</dbReference>
<feature type="region of interest" description="Disordered" evidence="7">
    <location>
        <begin position="425"/>
        <end position="452"/>
    </location>
</feature>
<evidence type="ECO:0000256" key="1">
    <source>
        <dbReference type="ARBA" id="ARBA00000900"/>
    </source>
</evidence>
<evidence type="ECO:0000313" key="10">
    <source>
        <dbReference type="Proteomes" id="UP001374535"/>
    </source>
</evidence>
<organism evidence="9 10">
    <name type="scientific">Vigna mungo</name>
    <name type="common">Black gram</name>
    <name type="synonym">Phaseolus mungo</name>
    <dbReference type="NCBI Taxonomy" id="3915"/>
    <lineage>
        <taxon>Eukaryota</taxon>
        <taxon>Viridiplantae</taxon>
        <taxon>Streptophyta</taxon>
        <taxon>Embryophyta</taxon>
        <taxon>Tracheophyta</taxon>
        <taxon>Spermatophyta</taxon>
        <taxon>Magnoliopsida</taxon>
        <taxon>eudicotyledons</taxon>
        <taxon>Gunneridae</taxon>
        <taxon>Pentapetalae</taxon>
        <taxon>rosids</taxon>
        <taxon>fabids</taxon>
        <taxon>Fabales</taxon>
        <taxon>Fabaceae</taxon>
        <taxon>Papilionoideae</taxon>
        <taxon>50 kb inversion clade</taxon>
        <taxon>NPAAA clade</taxon>
        <taxon>indigoferoid/millettioid clade</taxon>
        <taxon>Phaseoleae</taxon>
        <taxon>Vigna</taxon>
    </lineage>
</organism>